<accession>A0A811T4L3</accession>
<name>A0A811T4L3_9EURY</name>
<proteinExistence type="predicted"/>
<dbReference type="Pfam" id="PF10826">
    <property type="entry name" value="DUF2551"/>
    <property type="match status" value="1"/>
</dbReference>
<dbReference type="InterPro" id="IPR020501">
    <property type="entry name" value="Uncharacterised_AF1218"/>
</dbReference>
<evidence type="ECO:0008006" key="3">
    <source>
        <dbReference type="Google" id="ProtNLM"/>
    </source>
</evidence>
<dbReference type="Proteomes" id="UP000603056">
    <property type="component" value="Unassembled WGS sequence"/>
</dbReference>
<dbReference type="EMBL" id="CAJHIP010000001">
    <property type="protein sequence ID" value="CAD6490858.1"/>
    <property type="molecule type" value="Genomic_DNA"/>
</dbReference>
<evidence type="ECO:0000313" key="1">
    <source>
        <dbReference type="EMBL" id="CAD6490858.1"/>
    </source>
</evidence>
<sequence length="104" mass="12052">MQSFRQRIKKRLERYIELDVDGIRSQVLKILISLKTFTVDKLHQTLSTKFKLSYTAVASMVGYISSRLGILKAHKFSYKTRTVYSLKEEYVDIVQGALSKPVHL</sequence>
<organism evidence="1 2">
    <name type="scientific">Candidatus Argoarchaeum ethanivorans</name>
    <dbReference type="NCBI Taxonomy" id="2608793"/>
    <lineage>
        <taxon>Archaea</taxon>
        <taxon>Methanobacteriati</taxon>
        <taxon>Methanobacteriota</taxon>
        <taxon>Stenosarchaea group</taxon>
        <taxon>Methanomicrobia</taxon>
        <taxon>Methanosarcinales</taxon>
        <taxon>Methanosarcinales incertae sedis</taxon>
        <taxon>GOM Arc I cluster</taxon>
        <taxon>Candidatus Argoarchaeum</taxon>
    </lineage>
</organism>
<gene>
    <name evidence="1" type="ORF">FFODKBPE_00030</name>
</gene>
<protein>
    <recommendedName>
        <fullName evidence="3">DUF2551 domain-containing protein</fullName>
    </recommendedName>
</protein>
<evidence type="ECO:0000313" key="2">
    <source>
        <dbReference type="Proteomes" id="UP000603056"/>
    </source>
</evidence>
<reference evidence="1" key="1">
    <citation type="submission" date="2020-10" db="EMBL/GenBank/DDBJ databases">
        <authorList>
            <person name="Hahn C.J."/>
            <person name="Laso-Perez R."/>
            <person name="Vulcano F."/>
            <person name="Vaziourakis K.-M."/>
            <person name="Stokke R."/>
            <person name="Steen I.H."/>
            <person name="Teske A."/>
            <person name="Boetius A."/>
            <person name="Liebeke M."/>
            <person name="Amann R."/>
            <person name="Knittel K."/>
        </authorList>
    </citation>
    <scope>NUCLEOTIDE SEQUENCE</scope>
    <source>
        <strain evidence="1">Gfbio:e3339647-f889-4370-9287-4fb5cb688e4c:AG394J04_GoMArc1</strain>
    </source>
</reference>
<comment type="caution">
    <text evidence="1">The sequence shown here is derived from an EMBL/GenBank/DDBJ whole genome shotgun (WGS) entry which is preliminary data.</text>
</comment>
<dbReference type="AlphaFoldDB" id="A0A811T4L3"/>